<sequence>MKSFYTALGVAAALFSLNACQSQLPVNAPAVTQTLRSMSRSTSTKASGTVRSNAGLDIVIGPLRQIYFKNIDRDHNGYLSGQEVNGAYLQDYASQFDTNKDGLINETEFVNTKIKIVPGANGGYGMYVPTRESLRQMMKTIWSQIDKDRNNLLTIDEYMSFAAPPMPAVPIAPPTGTDGSCNNGCAPTDPSSGYDPGYGAGYGSGYGGYDQTEIYRKQIAQQAFQMGDKNLDKLMNFSEFEDLQARLLLASSSQTIY</sequence>
<organism evidence="3 4">
    <name type="scientific">bacterium (Candidatus Blackallbacteria) CG17_big_fil_post_rev_8_21_14_2_50_48_46</name>
    <dbReference type="NCBI Taxonomy" id="2014261"/>
    <lineage>
        <taxon>Bacteria</taxon>
        <taxon>Candidatus Blackallbacteria</taxon>
    </lineage>
</organism>
<dbReference type="AlphaFoldDB" id="A0A2M7G378"/>
<accession>A0A2M7G378</accession>
<name>A0A2M7G378_9BACT</name>
<proteinExistence type="predicted"/>
<feature type="domain" description="EF-hand" evidence="2">
    <location>
        <begin position="133"/>
        <end position="168"/>
    </location>
</feature>
<dbReference type="SUPFAM" id="SSF47473">
    <property type="entry name" value="EF-hand"/>
    <property type="match status" value="1"/>
</dbReference>
<dbReference type="InterPro" id="IPR002048">
    <property type="entry name" value="EF_hand_dom"/>
</dbReference>
<evidence type="ECO:0000313" key="4">
    <source>
        <dbReference type="Proteomes" id="UP000231019"/>
    </source>
</evidence>
<feature type="chain" id="PRO_5014721105" description="EF-hand domain-containing protein" evidence="1">
    <location>
        <begin position="22"/>
        <end position="257"/>
    </location>
</feature>
<dbReference type="Gene3D" id="1.10.238.10">
    <property type="entry name" value="EF-hand"/>
    <property type="match status" value="2"/>
</dbReference>
<feature type="signal peptide" evidence="1">
    <location>
        <begin position="1"/>
        <end position="21"/>
    </location>
</feature>
<gene>
    <name evidence="3" type="ORF">COW36_14315</name>
</gene>
<dbReference type="InterPro" id="IPR018247">
    <property type="entry name" value="EF_Hand_1_Ca_BS"/>
</dbReference>
<evidence type="ECO:0000259" key="2">
    <source>
        <dbReference type="PROSITE" id="PS50222"/>
    </source>
</evidence>
<dbReference type="Pfam" id="PF13202">
    <property type="entry name" value="EF-hand_5"/>
    <property type="match status" value="1"/>
</dbReference>
<dbReference type="InterPro" id="IPR011992">
    <property type="entry name" value="EF-hand-dom_pair"/>
</dbReference>
<dbReference type="GO" id="GO:0005509">
    <property type="term" value="F:calcium ion binding"/>
    <property type="evidence" value="ECO:0007669"/>
    <property type="project" value="InterPro"/>
</dbReference>
<dbReference type="SMART" id="SM00054">
    <property type="entry name" value="EFh"/>
    <property type="match status" value="3"/>
</dbReference>
<dbReference type="EMBL" id="PFFQ01000040">
    <property type="protein sequence ID" value="PIW16135.1"/>
    <property type="molecule type" value="Genomic_DNA"/>
</dbReference>
<evidence type="ECO:0000256" key="1">
    <source>
        <dbReference type="SAM" id="SignalP"/>
    </source>
</evidence>
<protein>
    <recommendedName>
        <fullName evidence="2">EF-hand domain-containing protein</fullName>
    </recommendedName>
</protein>
<keyword evidence="1" id="KW-0732">Signal</keyword>
<dbReference type="Proteomes" id="UP000231019">
    <property type="component" value="Unassembled WGS sequence"/>
</dbReference>
<dbReference type="PROSITE" id="PS00018">
    <property type="entry name" value="EF_HAND_1"/>
    <property type="match status" value="3"/>
</dbReference>
<dbReference type="PROSITE" id="PS50222">
    <property type="entry name" value="EF_HAND_2"/>
    <property type="match status" value="1"/>
</dbReference>
<comment type="caution">
    <text evidence="3">The sequence shown here is derived from an EMBL/GenBank/DDBJ whole genome shotgun (WGS) entry which is preliminary data.</text>
</comment>
<evidence type="ECO:0000313" key="3">
    <source>
        <dbReference type="EMBL" id="PIW16135.1"/>
    </source>
</evidence>
<reference evidence="3 4" key="1">
    <citation type="submission" date="2017-09" db="EMBL/GenBank/DDBJ databases">
        <title>Depth-based differentiation of microbial function through sediment-hosted aquifers and enrichment of novel symbionts in the deep terrestrial subsurface.</title>
        <authorList>
            <person name="Probst A.J."/>
            <person name="Ladd B."/>
            <person name="Jarett J.K."/>
            <person name="Geller-Mcgrath D.E."/>
            <person name="Sieber C.M."/>
            <person name="Emerson J.B."/>
            <person name="Anantharaman K."/>
            <person name="Thomas B.C."/>
            <person name="Malmstrom R."/>
            <person name="Stieglmeier M."/>
            <person name="Klingl A."/>
            <person name="Woyke T."/>
            <person name="Ryan C.M."/>
            <person name="Banfield J.F."/>
        </authorList>
    </citation>
    <scope>NUCLEOTIDE SEQUENCE [LARGE SCALE GENOMIC DNA]</scope>
    <source>
        <strain evidence="3">CG17_big_fil_post_rev_8_21_14_2_50_48_46</strain>
    </source>
</reference>